<evidence type="ECO:0000313" key="2">
    <source>
        <dbReference type="EMBL" id="SDE65603.1"/>
    </source>
</evidence>
<dbReference type="Proteomes" id="UP000182413">
    <property type="component" value="Unassembled WGS sequence"/>
</dbReference>
<dbReference type="AlphaFoldDB" id="A0A1G7EPF7"/>
<proteinExistence type="predicted"/>
<evidence type="ECO:0000256" key="1">
    <source>
        <dbReference type="SAM" id="MobiDB-lite"/>
    </source>
</evidence>
<feature type="compositionally biased region" description="Pro residues" evidence="1">
    <location>
        <begin position="92"/>
        <end position="103"/>
    </location>
</feature>
<sequence>MDNIEASFSKGALEISLPKRPEAVKPEKIIPVKSRSAPYGKETEEAALSSVFFQTGSTRRLSIASTGDAQTAPMILGTTSPGTMSTTKLRPGPQPKLKPAPPA</sequence>
<accession>A0A1G7EPF7</accession>
<feature type="compositionally biased region" description="Polar residues" evidence="1">
    <location>
        <begin position="77"/>
        <end position="88"/>
    </location>
</feature>
<feature type="region of interest" description="Disordered" evidence="1">
    <location>
        <begin position="1"/>
        <end position="25"/>
    </location>
</feature>
<evidence type="ECO:0000313" key="3">
    <source>
        <dbReference type="Proteomes" id="UP000182413"/>
    </source>
</evidence>
<reference evidence="2 3" key="1">
    <citation type="submission" date="2016-10" db="EMBL/GenBank/DDBJ databases">
        <authorList>
            <person name="de Groot N.N."/>
        </authorList>
    </citation>
    <scope>NUCLEOTIDE SEQUENCE [LARGE SCALE GENOMIC DNA]</scope>
    <source>
        <strain evidence="2 3">JCM 10630</strain>
    </source>
</reference>
<gene>
    <name evidence="2" type="ORF">SAMN05216575_103380</name>
</gene>
<dbReference type="EMBL" id="FNAE01000003">
    <property type="protein sequence ID" value="SDE65603.1"/>
    <property type="molecule type" value="Genomic_DNA"/>
</dbReference>
<protein>
    <submittedName>
        <fullName evidence="2">Uncharacterized protein</fullName>
    </submittedName>
</protein>
<organism evidence="2 3">
    <name type="scientific">Ectopseudomonas alcaliphila</name>
    <dbReference type="NCBI Taxonomy" id="101564"/>
    <lineage>
        <taxon>Bacteria</taxon>
        <taxon>Pseudomonadati</taxon>
        <taxon>Pseudomonadota</taxon>
        <taxon>Gammaproteobacteria</taxon>
        <taxon>Pseudomonadales</taxon>
        <taxon>Pseudomonadaceae</taxon>
        <taxon>Ectopseudomonas</taxon>
    </lineage>
</organism>
<name>A0A1G7EPF7_9GAMM</name>
<feature type="region of interest" description="Disordered" evidence="1">
    <location>
        <begin position="72"/>
        <end position="103"/>
    </location>
</feature>